<protein>
    <recommendedName>
        <fullName evidence="4">Peptidase S8/S53 domain-containing protein</fullName>
    </recommendedName>
</protein>
<sequence length="109" mass="11800">MASPHVAGVAALLKGTQSNWSLTTIRSVIMTTTNVLDNMLNPIKENRSNIIVPPMAIGAGHINSNMTLNPTSFTRFEVADFSFRGPSRASSFILKPYVMAPGLQILALR</sequence>
<evidence type="ECO:0000313" key="6">
    <source>
        <dbReference type="Proteomes" id="UP001291926"/>
    </source>
</evidence>
<dbReference type="Gene3D" id="3.40.50.200">
    <property type="entry name" value="Peptidase S8/S53 domain"/>
    <property type="match status" value="2"/>
</dbReference>
<evidence type="ECO:0000256" key="1">
    <source>
        <dbReference type="ARBA" id="ARBA00011073"/>
    </source>
</evidence>
<dbReference type="SUPFAM" id="SSF52743">
    <property type="entry name" value="Subtilisin-like"/>
    <property type="match status" value="1"/>
</dbReference>
<dbReference type="EMBL" id="JAYDYQ010000425">
    <property type="protein sequence ID" value="KAK4493355.1"/>
    <property type="molecule type" value="Genomic_DNA"/>
</dbReference>
<comment type="caution">
    <text evidence="5">The sequence shown here is derived from an EMBL/GenBank/DDBJ whole genome shotgun (WGS) entry which is preliminary data.</text>
</comment>
<dbReference type="InterPro" id="IPR036852">
    <property type="entry name" value="Peptidase_S8/S53_dom_sf"/>
</dbReference>
<dbReference type="InterPro" id="IPR045051">
    <property type="entry name" value="SBT"/>
</dbReference>
<keyword evidence="2" id="KW-0732">Signal</keyword>
<dbReference type="InterPro" id="IPR000209">
    <property type="entry name" value="Peptidase_S8/S53_dom"/>
</dbReference>
<evidence type="ECO:0000256" key="2">
    <source>
        <dbReference type="ARBA" id="ARBA00022729"/>
    </source>
</evidence>
<dbReference type="Pfam" id="PF00082">
    <property type="entry name" value="Peptidase_S8"/>
    <property type="match status" value="1"/>
</dbReference>
<evidence type="ECO:0000256" key="3">
    <source>
        <dbReference type="PROSITE-ProRule" id="PRU01240"/>
    </source>
</evidence>
<reference evidence="5 6" key="1">
    <citation type="journal article" date="2023" name="bioRxiv">
        <title>Genome report: Whole genome sequence and annotation of Penstemon davidsonii.</title>
        <authorList>
            <person name="Ostevik K.L."/>
            <person name="Alabady M."/>
            <person name="Zhang M."/>
            <person name="Rausher M.D."/>
        </authorList>
    </citation>
    <scope>NUCLEOTIDE SEQUENCE [LARGE SCALE GENOMIC DNA]</scope>
    <source>
        <strain evidence="5">DNT005</strain>
        <tissue evidence="5">Whole leaf</tissue>
    </source>
</reference>
<accession>A0ABR0DW01</accession>
<evidence type="ECO:0000313" key="5">
    <source>
        <dbReference type="EMBL" id="KAK4493355.1"/>
    </source>
</evidence>
<keyword evidence="6" id="KW-1185">Reference proteome</keyword>
<proteinExistence type="inferred from homology"/>
<evidence type="ECO:0000259" key="4">
    <source>
        <dbReference type="Pfam" id="PF00082"/>
    </source>
</evidence>
<organism evidence="5 6">
    <name type="scientific">Penstemon davidsonii</name>
    <dbReference type="NCBI Taxonomy" id="160366"/>
    <lineage>
        <taxon>Eukaryota</taxon>
        <taxon>Viridiplantae</taxon>
        <taxon>Streptophyta</taxon>
        <taxon>Embryophyta</taxon>
        <taxon>Tracheophyta</taxon>
        <taxon>Spermatophyta</taxon>
        <taxon>Magnoliopsida</taxon>
        <taxon>eudicotyledons</taxon>
        <taxon>Gunneridae</taxon>
        <taxon>Pentapetalae</taxon>
        <taxon>asterids</taxon>
        <taxon>lamiids</taxon>
        <taxon>Lamiales</taxon>
        <taxon>Plantaginaceae</taxon>
        <taxon>Cheloneae</taxon>
        <taxon>Penstemon</taxon>
    </lineage>
</organism>
<comment type="caution">
    <text evidence="3">Lacks conserved residue(s) required for the propagation of feature annotation.</text>
</comment>
<feature type="domain" description="Peptidase S8/S53" evidence="4">
    <location>
        <begin position="1"/>
        <end position="38"/>
    </location>
</feature>
<gene>
    <name evidence="5" type="ORF">RD792_017749</name>
</gene>
<name>A0ABR0DW01_9LAMI</name>
<comment type="similarity">
    <text evidence="1 3">Belongs to the peptidase S8 family.</text>
</comment>
<dbReference type="PROSITE" id="PS51892">
    <property type="entry name" value="SUBTILASE"/>
    <property type="match status" value="1"/>
</dbReference>
<dbReference type="Proteomes" id="UP001291926">
    <property type="component" value="Unassembled WGS sequence"/>
</dbReference>
<dbReference type="PANTHER" id="PTHR10795">
    <property type="entry name" value="PROPROTEIN CONVERTASE SUBTILISIN/KEXIN"/>
    <property type="match status" value="1"/>
</dbReference>